<evidence type="ECO:0000313" key="6">
    <source>
        <dbReference type="Proteomes" id="UP000198853"/>
    </source>
</evidence>
<evidence type="ECO:0000259" key="4">
    <source>
        <dbReference type="Pfam" id="PF13336"/>
    </source>
</evidence>
<dbReference type="Gene3D" id="3.30.750.70">
    <property type="entry name" value="4-hydroxybutyrate coenzyme like domains"/>
    <property type="match status" value="1"/>
</dbReference>
<dbReference type="Proteomes" id="UP000198853">
    <property type="component" value="Unassembled WGS sequence"/>
</dbReference>
<dbReference type="SUPFAM" id="SSF100950">
    <property type="entry name" value="NagB/RpiA/CoA transferase-like"/>
    <property type="match status" value="2"/>
</dbReference>
<name>A0A1G8N271_9BACI</name>
<dbReference type="InterPro" id="IPR037171">
    <property type="entry name" value="NagB/RpiA_transferase-like"/>
</dbReference>
<dbReference type="InterPro" id="IPR038460">
    <property type="entry name" value="AcetylCoA_hyd_C_sf"/>
</dbReference>
<dbReference type="GO" id="GO:0016787">
    <property type="term" value="F:hydrolase activity"/>
    <property type="evidence" value="ECO:0007669"/>
    <property type="project" value="UniProtKB-KW"/>
</dbReference>
<keyword evidence="5" id="KW-0378">Hydrolase</keyword>
<comment type="similarity">
    <text evidence="1">Belongs to the acetyl-CoA hydrolase/transferase family.</text>
</comment>
<dbReference type="AlphaFoldDB" id="A0A1G8N271"/>
<gene>
    <name evidence="5" type="ORF">SAMN04488123_105165</name>
</gene>
<dbReference type="Pfam" id="PF02550">
    <property type="entry name" value="AcetylCoA_hydro"/>
    <property type="match status" value="1"/>
</dbReference>
<keyword evidence="2" id="KW-0808">Transferase</keyword>
<evidence type="ECO:0000313" key="5">
    <source>
        <dbReference type="EMBL" id="SDI74349.1"/>
    </source>
</evidence>
<accession>A0A1G8N271</accession>
<dbReference type="EMBL" id="FNEN01000005">
    <property type="protein sequence ID" value="SDI74349.1"/>
    <property type="molecule type" value="Genomic_DNA"/>
</dbReference>
<dbReference type="InterPro" id="IPR003702">
    <property type="entry name" value="ActCoA_hydro_N"/>
</dbReference>
<dbReference type="GO" id="GO:0006083">
    <property type="term" value="P:acetate metabolic process"/>
    <property type="evidence" value="ECO:0007669"/>
    <property type="project" value="InterPro"/>
</dbReference>
<dbReference type="GO" id="GO:0008775">
    <property type="term" value="F:acetate CoA-transferase activity"/>
    <property type="evidence" value="ECO:0007669"/>
    <property type="project" value="InterPro"/>
</dbReference>
<sequence>MQTTEDVNRKKMTPETFLNLIDHGDDLIVSMANGEPVVLLDTMEQHASRFENVRIHQMHAQKKRPYIENEYPGRLRHVAYFLSGASRQAFNEGLCDLVPNDFHEVPRIMWERTNHQLVLVSASPMDEDGYFSFGTNADYVTALIGKAPFFLEVNKQMPRTFGENKIHISEIEGYIEVDRPNHTITPRDPSENDEQMAAYIADLIPNGATLQVGIGGVPNAMIGFLKEKRDLGIHTEMLTDGIVDLVEAGAVNGSRKANDPGKIVGTFALGTQRLYDFIHENDAIKMMPVDYVNDPRVISREQEMISINATTEVDFFGQCASETIQGRYYSSTGGQSDFAQGAAFSQFGRGFICLASTTKDGKVSRIRPRLTPGSAVTTSKNDVHYIVTEYGAVNLKGKSISERAELLISIAHPDFREELTREAKALKML</sequence>
<dbReference type="PANTHER" id="PTHR21432:SF20">
    <property type="entry name" value="ACETYL-COA HYDROLASE"/>
    <property type="match status" value="1"/>
</dbReference>
<dbReference type="PANTHER" id="PTHR21432">
    <property type="entry name" value="ACETYL-COA HYDROLASE-RELATED"/>
    <property type="match status" value="1"/>
</dbReference>
<feature type="domain" description="Acetyl-CoA hydrolase/transferase N-terminal" evidence="3">
    <location>
        <begin position="8"/>
        <end position="179"/>
    </location>
</feature>
<dbReference type="Gene3D" id="3.40.1080.10">
    <property type="entry name" value="Glutaconate Coenzyme A-transferase"/>
    <property type="match status" value="1"/>
</dbReference>
<evidence type="ECO:0000256" key="1">
    <source>
        <dbReference type="ARBA" id="ARBA00009632"/>
    </source>
</evidence>
<evidence type="ECO:0000256" key="2">
    <source>
        <dbReference type="ARBA" id="ARBA00022679"/>
    </source>
</evidence>
<keyword evidence="6" id="KW-1185">Reference proteome</keyword>
<dbReference type="Pfam" id="PF13336">
    <property type="entry name" value="AcetylCoA_hyd_C"/>
    <property type="match status" value="1"/>
</dbReference>
<protein>
    <submittedName>
        <fullName evidence="5">Acyl-CoA hydrolase</fullName>
    </submittedName>
</protein>
<dbReference type="RefSeq" id="WP_218126192.1">
    <property type="nucleotide sequence ID" value="NZ_FNEN01000005.1"/>
</dbReference>
<reference evidence="5 6" key="1">
    <citation type="submission" date="2016-10" db="EMBL/GenBank/DDBJ databases">
        <authorList>
            <person name="de Groot N.N."/>
        </authorList>
    </citation>
    <scope>NUCLEOTIDE SEQUENCE [LARGE SCALE GENOMIC DNA]</scope>
    <source>
        <strain evidence="5 6">DSM 21771</strain>
    </source>
</reference>
<dbReference type="InterPro" id="IPR046433">
    <property type="entry name" value="ActCoA_hydro"/>
</dbReference>
<evidence type="ECO:0000259" key="3">
    <source>
        <dbReference type="Pfam" id="PF02550"/>
    </source>
</evidence>
<organism evidence="5 6">
    <name type="scientific">Natribacillus halophilus</name>
    <dbReference type="NCBI Taxonomy" id="549003"/>
    <lineage>
        <taxon>Bacteria</taxon>
        <taxon>Bacillati</taxon>
        <taxon>Bacillota</taxon>
        <taxon>Bacilli</taxon>
        <taxon>Bacillales</taxon>
        <taxon>Bacillaceae</taxon>
        <taxon>Natribacillus</taxon>
    </lineage>
</organism>
<dbReference type="InterPro" id="IPR026888">
    <property type="entry name" value="AcetylCoA_hyd_C"/>
</dbReference>
<proteinExistence type="inferred from homology"/>
<feature type="domain" description="Acetyl-CoA hydrolase/transferase C-terminal" evidence="4">
    <location>
        <begin position="270"/>
        <end position="423"/>
    </location>
</feature>
<dbReference type="Gene3D" id="3.40.1080.20">
    <property type="entry name" value="Acetyl-CoA hydrolase/transferase C-terminal domain"/>
    <property type="match status" value="1"/>
</dbReference>